<evidence type="ECO:0000256" key="7">
    <source>
        <dbReference type="ARBA" id="ARBA00023136"/>
    </source>
</evidence>
<organism evidence="15 16">
    <name type="scientific">Panicum miliaceum</name>
    <name type="common">Proso millet</name>
    <name type="synonym">Broomcorn millet</name>
    <dbReference type="NCBI Taxonomy" id="4540"/>
    <lineage>
        <taxon>Eukaryota</taxon>
        <taxon>Viridiplantae</taxon>
        <taxon>Streptophyta</taxon>
        <taxon>Embryophyta</taxon>
        <taxon>Tracheophyta</taxon>
        <taxon>Spermatophyta</taxon>
        <taxon>Magnoliopsida</taxon>
        <taxon>Liliopsida</taxon>
        <taxon>Poales</taxon>
        <taxon>Poaceae</taxon>
        <taxon>PACMAD clade</taxon>
        <taxon>Panicoideae</taxon>
        <taxon>Panicodae</taxon>
        <taxon>Paniceae</taxon>
        <taxon>Panicinae</taxon>
        <taxon>Panicum</taxon>
        <taxon>Panicum sect. Panicum</taxon>
    </lineage>
</organism>
<name>A0A3L6QNZ9_PANMI</name>
<keyword evidence="8" id="KW-0961">Cell wall biogenesis/degradation</keyword>
<keyword evidence="6" id="KW-0333">Golgi apparatus</keyword>
<evidence type="ECO:0000256" key="8">
    <source>
        <dbReference type="ARBA" id="ARBA00023316"/>
    </source>
</evidence>
<dbReference type="PANTHER" id="PTHR32044">
    <property type="entry name" value="GLUCOMANNAN 4-BETA-MANNOSYLTRANSFERASE 9"/>
    <property type="match status" value="1"/>
</dbReference>
<keyword evidence="4 13" id="KW-0812">Transmembrane</keyword>
<dbReference type="Proteomes" id="UP000275267">
    <property type="component" value="Unassembled WGS sequence"/>
</dbReference>
<proteinExistence type="inferred from homology"/>
<comment type="similarity">
    <text evidence="10">Belongs to the glycosyltransferase 2 family. Plant cellulose synthase-like A subfamily.</text>
</comment>
<dbReference type="GO" id="GO:0071555">
    <property type="term" value="P:cell wall organization"/>
    <property type="evidence" value="ECO:0007669"/>
    <property type="project" value="UniProtKB-KW"/>
</dbReference>
<feature type="transmembrane region" description="Helical" evidence="13">
    <location>
        <begin position="41"/>
        <end position="69"/>
    </location>
</feature>
<dbReference type="GO" id="GO:0051753">
    <property type="term" value="F:mannan synthase activity"/>
    <property type="evidence" value="ECO:0007669"/>
    <property type="project" value="TreeGrafter"/>
</dbReference>
<sequence length="553" mass="61946">MRSLALGAAAAAGSSPAAAASVMRAAWQAVLWHVVVPGLQLAVYVCATMSLMLFLERLYMAAVVAGLWLQRRRKRARRRRRLARDDVRKRMRLDDDDDLESGEDRRCPMVLVQIPMFNERQVYRLSIGAACGLSWPSDRLVIQVLDDSTDPAIRELVEVECARWAGKGVRIRYENRSNRNGYKAGAMREGLRKPYARGCEFVAIFDADFQPDADFLRRAVPPLLRDPGVALVQARWRFVNAGDCILTRIQEMSLNYHFAVEQEVGSACHAFFGFNGTAGVWRAAALADAGGWKERTTVEDMDLAVRASLRGWRFVYAGDLAVRNELPSTFRAYRYQQHRWSCGPANLLRKVLPEILRSDRVSPWKKLHLYAFFFVRKVVAHLVTCLFYCLVIPACVLVQGDVHLPKYVAVYVPAVITLLNAVCTPRSGHLLVFWILFENVMSLHRSKAVVIGLLEASRANEWVVHRQARRRQGYGSHDGGGREEREEVAAAETGGARAGARDGGVPALLRRLRHGLLWPGPLLLVPDPAVGGGLHRRLRLRRRLGAGSTLLRG</sequence>
<evidence type="ECO:0000256" key="3">
    <source>
        <dbReference type="ARBA" id="ARBA00022679"/>
    </source>
</evidence>
<feature type="compositionally biased region" description="Basic and acidic residues" evidence="12">
    <location>
        <begin position="479"/>
        <end position="488"/>
    </location>
</feature>
<comment type="caution">
    <text evidence="15">The sequence shown here is derived from an EMBL/GenBank/DDBJ whole genome shotgun (WGS) entry which is preliminary data.</text>
</comment>
<dbReference type="FunFam" id="3.90.550.10:FF:000015">
    <property type="entry name" value="Glucomannan 4-beta-mannosyltransferase 9"/>
    <property type="match status" value="1"/>
</dbReference>
<gene>
    <name evidence="15" type="ORF">C2845_PM04G10680</name>
</gene>
<dbReference type="SUPFAM" id="SSF53448">
    <property type="entry name" value="Nucleotide-diphospho-sugar transferases"/>
    <property type="match status" value="1"/>
</dbReference>
<dbReference type="EC" id="2.4.1.32" evidence="11"/>
<dbReference type="GO" id="GO:0000139">
    <property type="term" value="C:Golgi membrane"/>
    <property type="evidence" value="ECO:0007669"/>
    <property type="project" value="UniProtKB-SubCell"/>
</dbReference>
<dbReference type="InterPro" id="IPR029044">
    <property type="entry name" value="Nucleotide-diphossugar_trans"/>
</dbReference>
<evidence type="ECO:0000256" key="13">
    <source>
        <dbReference type="SAM" id="Phobius"/>
    </source>
</evidence>
<dbReference type="GO" id="GO:0047259">
    <property type="term" value="F:glucomannan 4-beta-mannosyltransferase activity"/>
    <property type="evidence" value="ECO:0007669"/>
    <property type="project" value="UniProtKB-EC"/>
</dbReference>
<dbReference type="AlphaFoldDB" id="A0A3L6QNZ9"/>
<keyword evidence="2" id="KW-0328">Glycosyltransferase</keyword>
<dbReference type="STRING" id="4540.A0A3L6QNZ9"/>
<keyword evidence="16" id="KW-1185">Reference proteome</keyword>
<evidence type="ECO:0000256" key="4">
    <source>
        <dbReference type="ARBA" id="ARBA00022692"/>
    </source>
</evidence>
<dbReference type="Gene3D" id="3.90.550.10">
    <property type="entry name" value="Spore Coat Polysaccharide Biosynthesis Protein SpsA, Chain A"/>
    <property type="match status" value="1"/>
</dbReference>
<dbReference type="PANTHER" id="PTHR32044:SF64">
    <property type="entry name" value="OS09G0572500 PROTEIN"/>
    <property type="match status" value="1"/>
</dbReference>
<evidence type="ECO:0000256" key="12">
    <source>
        <dbReference type="SAM" id="MobiDB-lite"/>
    </source>
</evidence>
<evidence type="ECO:0000313" key="16">
    <source>
        <dbReference type="Proteomes" id="UP000275267"/>
    </source>
</evidence>
<feature type="domain" description="Glycosyltransferase 2-like" evidence="14">
    <location>
        <begin position="202"/>
        <end position="397"/>
    </location>
</feature>
<feature type="transmembrane region" description="Helical" evidence="13">
    <location>
        <begin position="411"/>
        <end position="437"/>
    </location>
</feature>
<keyword evidence="3" id="KW-0808">Transferase</keyword>
<accession>A0A3L6QNZ9</accession>
<dbReference type="OrthoDB" id="72851at2759"/>
<comment type="catalytic activity">
    <reaction evidence="9">
        <text>GDP-mannose + (glucomannan)n = GDP + (glucomannan)n+1.</text>
        <dbReference type="EC" id="2.4.1.32"/>
    </reaction>
</comment>
<keyword evidence="5 13" id="KW-1133">Transmembrane helix</keyword>
<dbReference type="Pfam" id="PF13632">
    <property type="entry name" value="Glyco_trans_2_3"/>
    <property type="match status" value="1"/>
</dbReference>
<dbReference type="EMBL" id="PQIB02000011">
    <property type="protein sequence ID" value="RLM85473.1"/>
    <property type="molecule type" value="Genomic_DNA"/>
</dbReference>
<keyword evidence="7 13" id="KW-0472">Membrane</keyword>
<protein>
    <recommendedName>
        <fullName evidence="11">glucomannan 4-beta-mannosyltransferase</fullName>
        <ecNumber evidence="11">2.4.1.32</ecNumber>
    </recommendedName>
</protein>
<feature type="region of interest" description="Disordered" evidence="12">
    <location>
        <begin position="472"/>
        <end position="501"/>
    </location>
</feature>
<evidence type="ECO:0000256" key="10">
    <source>
        <dbReference type="ARBA" id="ARBA00060879"/>
    </source>
</evidence>
<evidence type="ECO:0000313" key="15">
    <source>
        <dbReference type="EMBL" id="RLM85473.1"/>
    </source>
</evidence>
<dbReference type="InterPro" id="IPR001173">
    <property type="entry name" value="Glyco_trans_2-like"/>
</dbReference>
<feature type="transmembrane region" description="Helical" evidence="13">
    <location>
        <begin position="378"/>
        <end position="399"/>
    </location>
</feature>
<evidence type="ECO:0000256" key="5">
    <source>
        <dbReference type="ARBA" id="ARBA00022989"/>
    </source>
</evidence>
<comment type="subcellular location">
    <subcellularLocation>
        <location evidence="1">Golgi apparatus membrane</location>
        <topology evidence="1">Multi-pass membrane protein</topology>
    </subcellularLocation>
</comment>
<evidence type="ECO:0000259" key="14">
    <source>
        <dbReference type="Pfam" id="PF13632"/>
    </source>
</evidence>
<reference evidence="16" key="1">
    <citation type="journal article" date="2019" name="Nat. Commun.">
        <title>The genome of broomcorn millet.</title>
        <authorList>
            <person name="Zou C."/>
            <person name="Miki D."/>
            <person name="Li D."/>
            <person name="Tang Q."/>
            <person name="Xiao L."/>
            <person name="Rajput S."/>
            <person name="Deng P."/>
            <person name="Jia W."/>
            <person name="Huang R."/>
            <person name="Zhang M."/>
            <person name="Sun Y."/>
            <person name="Hu J."/>
            <person name="Fu X."/>
            <person name="Schnable P.S."/>
            <person name="Li F."/>
            <person name="Zhang H."/>
            <person name="Feng B."/>
            <person name="Zhu X."/>
            <person name="Liu R."/>
            <person name="Schnable J.C."/>
            <person name="Zhu J.-K."/>
            <person name="Zhang H."/>
        </authorList>
    </citation>
    <scope>NUCLEOTIDE SEQUENCE [LARGE SCALE GENOMIC DNA]</scope>
</reference>
<evidence type="ECO:0000256" key="11">
    <source>
        <dbReference type="ARBA" id="ARBA00066505"/>
    </source>
</evidence>
<evidence type="ECO:0000256" key="9">
    <source>
        <dbReference type="ARBA" id="ARBA00051800"/>
    </source>
</evidence>
<evidence type="ECO:0000256" key="1">
    <source>
        <dbReference type="ARBA" id="ARBA00004653"/>
    </source>
</evidence>
<evidence type="ECO:0000256" key="6">
    <source>
        <dbReference type="ARBA" id="ARBA00023034"/>
    </source>
</evidence>
<evidence type="ECO:0000256" key="2">
    <source>
        <dbReference type="ARBA" id="ARBA00022676"/>
    </source>
</evidence>